<dbReference type="STRING" id="1805029.AUK42_04465"/>
<dbReference type="FunFam" id="3.40.50.970:FF:000129">
    <property type="entry name" value="Transketolase"/>
    <property type="match status" value="1"/>
</dbReference>
<dbReference type="InterPro" id="IPR029061">
    <property type="entry name" value="THDP-binding"/>
</dbReference>
<organism evidence="5 8">
    <name type="scientific">Candidatus Infernicultor aquiphilus</name>
    <dbReference type="NCBI Taxonomy" id="1805029"/>
    <lineage>
        <taxon>Bacteria</taxon>
        <taxon>Pseudomonadati</taxon>
        <taxon>Atribacterota</taxon>
        <taxon>Candidatus Phoenicimicrobiia</taxon>
        <taxon>Candidatus Pheonicimicrobiales</taxon>
        <taxon>Candidatus Phoenicimicrobiaceae</taxon>
        <taxon>Candidatus Infernicultor</taxon>
    </lineage>
</organism>
<evidence type="ECO:0000313" key="9">
    <source>
        <dbReference type="Proteomes" id="UP000228560"/>
    </source>
</evidence>
<accession>A0A1J5GQL4</accession>
<dbReference type="PANTHER" id="PTHR43825">
    <property type="entry name" value="PYRUVATE DEHYDROGENASE E1 COMPONENT"/>
    <property type="match status" value="1"/>
</dbReference>
<evidence type="ECO:0000313" key="7">
    <source>
        <dbReference type="EMBL" id="PJB56805.1"/>
    </source>
</evidence>
<comment type="caution">
    <text evidence="5">The sequence shown here is derived from an EMBL/GenBank/DDBJ whole genome shotgun (WGS) entry which is preliminary data.</text>
</comment>
<dbReference type="InterPro" id="IPR033248">
    <property type="entry name" value="Transketolase_C"/>
</dbReference>
<dbReference type="SUPFAM" id="SSF52922">
    <property type="entry name" value="TK C-terminal domain-like"/>
    <property type="match status" value="1"/>
</dbReference>
<dbReference type="RefSeq" id="WP_406607798.1">
    <property type="nucleotide sequence ID" value="NZ_PFKO01000252.1"/>
</dbReference>
<evidence type="ECO:0000256" key="3">
    <source>
        <dbReference type="ARBA" id="ARBA00023052"/>
    </source>
</evidence>
<dbReference type="EMBL" id="PFKO01000252">
    <property type="protein sequence ID" value="PIY32186.1"/>
    <property type="molecule type" value="Genomic_DNA"/>
</dbReference>
<feature type="domain" description="Transketolase-like pyrimidine-binding" evidence="4">
    <location>
        <begin position="6"/>
        <end position="172"/>
    </location>
</feature>
<evidence type="ECO:0000256" key="1">
    <source>
        <dbReference type="ARBA" id="ARBA00001964"/>
    </source>
</evidence>
<comment type="similarity">
    <text evidence="2">Belongs to the transketolase family.</text>
</comment>
<evidence type="ECO:0000256" key="2">
    <source>
        <dbReference type="ARBA" id="ARBA00007131"/>
    </source>
</evidence>
<reference evidence="5 8" key="1">
    <citation type="journal article" date="2016" name="Environ. Microbiol.">
        <title>Genomic resolution of a cold subsurface aquifer community provides metabolic insights for novel microbes adapted to high CO concentrations.</title>
        <authorList>
            <person name="Probst A.J."/>
            <person name="Castelle C.J."/>
            <person name="Singh A."/>
            <person name="Brown C.T."/>
            <person name="Anantharaman K."/>
            <person name="Sharon I."/>
            <person name="Hug L.A."/>
            <person name="Burstein D."/>
            <person name="Emerson J.B."/>
            <person name="Thomas B.C."/>
            <person name="Banfield J.F."/>
        </authorList>
    </citation>
    <scope>NUCLEOTIDE SEQUENCE [LARGE SCALE GENOMIC DNA]</scope>
    <source>
        <strain evidence="5">CG2_30_33_13</strain>
    </source>
</reference>
<evidence type="ECO:0000313" key="6">
    <source>
        <dbReference type="EMBL" id="PIY32186.1"/>
    </source>
</evidence>
<dbReference type="EMBL" id="PFTV01000106">
    <property type="protein sequence ID" value="PJB56805.1"/>
    <property type="molecule type" value="Genomic_DNA"/>
</dbReference>
<evidence type="ECO:0000313" key="5">
    <source>
        <dbReference type="EMBL" id="OIP70134.1"/>
    </source>
</evidence>
<evidence type="ECO:0000313" key="10">
    <source>
        <dbReference type="Proteomes" id="UP000230646"/>
    </source>
</evidence>
<dbReference type="InterPro" id="IPR005475">
    <property type="entry name" value="Transketolase-like_Pyr-bd"/>
</dbReference>
<dbReference type="Gene3D" id="3.40.50.920">
    <property type="match status" value="1"/>
</dbReference>
<dbReference type="InterPro" id="IPR051157">
    <property type="entry name" value="PDH/Transketolase"/>
</dbReference>
<dbReference type="Proteomes" id="UP000230646">
    <property type="component" value="Unassembled WGS sequence"/>
</dbReference>
<proteinExistence type="inferred from homology"/>
<dbReference type="AlphaFoldDB" id="A0A1J5GQL4"/>
<dbReference type="Pfam" id="PF02779">
    <property type="entry name" value="Transket_pyr"/>
    <property type="match status" value="1"/>
</dbReference>
<dbReference type="CDD" id="cd07033">
    <property type="entry name" value="TPP_PYR_DXS_TK_like"/>
    <property type="match status" value="1"/>
</dbReference>
<evidence type="ECO:0000313" key="8">
    <source>
        <dbReference type="Proteomes" id="UP000182763"/>
    </source>
</evidence>
<dbReference type="Pfam" id="PF02780">
    <property type="entry name" value="Transketolase_C"/>
    <property type="match status" value="1"/>
</dbReference>
<dbReference type="Proteomes" id="UP000182763">
    <property type="component" value="Unassembled WGS sequence"/>
</dbReference>
<dbReference type="InterPro" id="IPR009014">
    <property type="entry name" value="Transketo_C/PFOR_II"/>
</dbReference>
<dbReference type="Gene3D" id="3.40.50.970">
    <property type="match status" value="1"/>
</dbReference>
<dbReference type="SMART" id="SM00861">
    <property type="entry name" value="Transket_pyr"/>
    <property type="match status" value="1"/>
</dbReference>
<sequence length="316" mass="34316">MKNKLIATRTAFGEALVEIAKERNDIVVLDADVASSTKTSIFKEAFPDRFFEMGIAEQNMMGVAAGMATTKKIIPFAVTFAVFATKRACDQVSISIAYPKLNVKIVGSYGGIPTGKAGATHQAFEDIAIMRAIPNMTVIVPADAVEMKQAVRACVEYNGPVYLRCIRCETPVIFDENYKFEWNKGVILRDGKDITIVSTGIMTPEALVAANILAEGGINVRLIHLHTIKPIDKDILLKASIETGHIVTVENHSIIGGLGGAVAEVLSESEPALIKRIGIEDKFGESGSLDDLFTKYGLTCENIVKEVKEIIKKKNK</sequence>
<comment type="cofactor">
    <cofactor evidence="1">
        <name>thiamine diphosphate</name>
        <dbReference type="ChEBI" id="CHEBI:58937"/>
    </cofactor>
</comment>
<dbReference type="Proteomes" id="UP000228560">
    <property type="component" value="Unassembled WGS sequence"/>
</dbReference>
<keyword evidence="3" id="KW-0786">Thiamine pyrophosphate</keyword>
<protein>
    <submittedName>
        <fullName evidence="5">Transketolase</fullName>
    </submittedName>
</protein>
<dbReference type="PANTHER" id="PTHR43825:SF1">
    <property type="entry name" value="TRANSKETOLASE-LIKE PYRIMIDINE-BINDING DOMAIN-CONTAINING PROTEIN"/>
    <property type="match status" value="1"/>
</dbReference>
<reference evidence="9 10" key="2">
    <citation type="submission" date="2017-09" db="EMBL/GenBank/DDBJ databases">
        <title>Depth-based differentiation of microbial function through sediment-hosted aquifers and enrichment of novel symbionts in the deep terrestrial subsurface.</title>
        <authorList>
            <person name="Probst A.J."/>
            <person name="Ladd B."/>
            <person name="Jarett J.K."/>
            <person name="Geller-Mcgrath D.E."/>
            <person name="Sieber C.M."/>
            <person name="Emerson J.B."/>
            <person name="Anantharaman K."/>
            <person name="Thomas B.C."/>
            <person name="Malmstrom R."/>
            <person name="Stieglmeier M."/>
            <person name="Klingl A."/>
            <person name="Woyke T."/>
            <person name="Ryan C.M."/>
            <person name="Banfield J.F."/>
        </authorList>
    </citation>
    <scope>NUCLEOTIDE SEQUENCE [LARGE SCALE GENOMIC DNA]</scope>
    <source>
        <strain evidence="6">CG_4_10_14_3_um_filter_34_13</strain>
        <strain evidence="7">CG_4_9_14_3_um_filter_33_16</strain>
    </source>
</reference>
<name>A0A1J5GQL4_9BACT</name>
<dbReference type="SUPFAM" id="SSF52518">
    <property type="entry name" value="Thiamin diphosphate-binding fold (THDP-binding)"/>
    <property type="match status" value="1"/>
</dbReference>
<accession>A0A2M8CCK2</accession>
<gene>
    <name evidence="5" type="ORF">AUK42_04465</name>
    <name evidence="7" type="ORF">CO097_04430</name>
    <name evidence="6" type="ORF">COZ07_06555</name>
</gene>
<accession>A0A2M7PPS8</accession>
<evidence type="ECO:0000259" key="4">
    <source>
        <dbReference type="SMART" id="SM00861"/>
    </source>
</evidence>
<dbReference type="EMBL" id="MNYY01000089">
    <property type="protein sequence ID" value="OIP70134.1"/>
    <property type="molecule type" value="Genomic_DNA"/>
</dbReference>